<dbReference type="AlphaFoldDB" id="A0A820APN5"/>
<evidence type="ECO:0000313" key="5">
    <source>
        <dbReference type="Proteomes" id="UP000663844"/>
    </source>
</evidence>
<dbReference type="Proteomes" id="UP000663844">
    <property type="component" value="Unassembled WGS sequence"/>
</dbReference>
<dbReference type="EMBL" id="CAJOAZ010008662">
    <property type="protein sequence ID" value="CAF4188814.1"/>
    <property type="molecule type" value="Genomic_DNA"/>
</dbReference>
<protein>
    <recommendedName>
        <fullName evidence="6">NHL repeat containing protein</fullName>
    </recommendedName>
</protein>
<evidence type="ECO:0000256" key="3">
    <source>
        <dbReference type="SAM" id="MobiDB-lite"/>
    </source>
</evidence>
<proteinExistence type="predicted"/>
<organism evidence="4 5">
    <name type="scientific">Adineta steineri</name>
    <dbReference type="NCBI Taxonomy" id="433720"/>
    <lineage>
        <taxon>Eukaryota</taxon>
        <taxon>Metazoa</taxon>
        <taxon>Spiralia</taxon>
        <taxon>Gnathifera</taxon>
        <taxon>Rotifera</taxon>
        <taxon>Eurotatoria</taxon>
        <taxon>Bdelloidea</taxon>
        <taxon>Adinetida</taxon>
        <taxon>Adinetidae</taxon>
        <taxon>Adineta</taxon>
    </lineage>
</organism>
<feature type="non-terminal residue" evidence="4">
    <location>
        <position position="319"/>
    </location>
</feature>
<sequence length="319" mass="33276">TTTKTTTSTSTTSSSTTSKTTTSTSATTATTTLPPFPLSGFTVAGHSNCTAGNDSYGLANPYGLALGIDGSLFIADHSNSRVVQLKPNATSFITVAGNGVAGGGHNQLMYPGQIILDASMNMYINDDQNSRVMFWKNNATTGSIVAGNGTYGTTTNTLGNGIGLAVDLKGNIYAADNSNSRVMKWAPNATVGTVFIGSTQINQPYGLFLDENNTYIYVTDYGNNRIQRYHLSNATVGTTVAAGYGSGTNSSQLNQPYAACVSRAGDIYIADKLNHRVQLWRAGATTGITIIGVTGVTGTNATMLHGPAQVMLSPDESFL</sequence>
<evidence type="ECO:0008006" key="6">
    <source>
        <dbReference type="Google" id="ProtNLM"/>
    </source>
</evidence>
<dbReference type="PANTHER" id="PTHR10680:SF14">
    <property type="entry name" value="PEPTIDYL-GLYCINE ALPHA-AMIDATING MONOOXYGENASE"/>
    <property type="match status" value="1"/>
</dbReference>
<feature type="non-terminal residue" evidence="4">
    <location>
        <position position="1"/>
    </location>
</feature>
<dbReference type="Gene3D" id="2.120.10.30">
    <property type="entry name" value="TolB, C-terminal domain"/>
    <property type="match status" value="1"/>
</dbReference>
<name>A0A820APN5_9BILA</name>
<dbReference type="PANTHER" id="PTHR10680">
    <property type="entry name" value="PEPTIDYL-GLYCINE ALPHA-AMIDATING MONOOXYGENASE"/>
    <property type="match status" value="1"/>
</dbReference>
<gene>
    <name evidence="4" type="ORF">OXD698_LOCUS40166</name>
</gene>
<dbReference type="CDD" id="cd05819">
    <property type="entry name" value="NHL"/>
    <property type="match status" value="1"/>
</dbReference>
<reference evidence="4" key="1">
    <citation type="submission" date="2021-02" db="EMBL/GenBank/DDBJ databases">
        <authorList>
            <person name="Nowell W R."/>
        </authorList>
    </citation>
    <scope>NUCLEOTIDE SEQUENCE</scope>
</reference>
<evidence type="ECO:0000313" key="4">
    <source>
        <dbReference type="EMBL" id="CAF4188814.1"/>
    </source>
</evidence>
<dbReference type="SUPFAM" id="SSF101898">
    <property type="entry name" value="NHL repeat"/>
    <property type="match status" value="1"/>
</dbReference>
<feature type="region of interest" description="Disordered" evidence="3">
    <location>
        <begin position="1"/>
        <end position="29"/>
    </location>
</feature>
<accession>A0A820APN5</accession>
<evidence type="ECO:0000256" key="1">
    <source>
        <dbReference type="ARBA" id="ARBA00022729"/>
    </source>
</evidence>
<dbReference type="Gene3D" id="2.40.10.500">
    <property type="match status" value="2"/>
</dbReference>
<evidence type="ECO:0000256" key="2">
    <source>
        <dbReference type="ARBA" id="ARBA00023180"/>
    </source>
</evidence>
<comment type="caution">
    <text evidence="4">The sequence shown here is derived from an EMBL/GenBank/DDBJ whole genome shotgun (WGS) entry which is preliminary data.</text>
</comment>
<dbReference type="InterPro" id="IPR011042">
    <property type="entry name" value="6-blade_b-propeller_TolB-like"/>
</dbReference>
<keyword evidence="2" id="KW-0325">Glycoprotein</keyword>
<keyword evidence="1" id="KW-0732">Signal</keyword>